<dbReference type="Gene3D" id="3.30.1460.10">
    <property type="match status" value="1"/>
</dbReference>
<gene>
    <name evidence="1" type="ordered locus">Mhar_1961</name>
</gene>
<protein>
    <recommendedName>
        <fullName evidence="3">DUF2299 domain-containing protein</fullName>
    </recommendedName>
</protein>
<evidence type="ECO:0000313" key="1">
    <source>
        <dbReference type="EMBL" id="AET65317.1"/>
    </source>
</evidence>
<dbReference type="InterPro" id="IPR018747">
    <property type="entry name" value="DUF2299"/>
</dbReference>
<dbReference type="Proteomes" id="UP000005877">
    <property type="component" value="Chromosome"/>
</dbReference>
<dbReference type="STRING" id="1110509.Mhar_1961"/>
<organism evidence="1 2">
    <name type="scientific">Methanothrix harundinacea (strain 6Ac)</name>
    <name type="common">Methanosaeta harundinacea</name>
    <dbReference type="NCBI Taxonomy" id="1110509"/>
    <lineage>
        <taxon>Archaea</taxon>
        <taxon>Methanobacteriati</taxon>
        <taxon>Methanobacteriota</taxon>
        <taxon>Stenosarchaea group</taxon>
        <taxon>Methanomicrobia</taxon>
        <taxon>Methanotrichales</taxon>
        <taxon>Methanotrichaceae</taxon>
        <taxon>Methanothrix</taxon>
    </lineage>
</organism>
<dbReference type="CDD" id="cd17510">
    <property type="entry name" value="T3SC_YbjN-like_2"/>
    <property type="match status" value="1"/>
</dbReference>
<dbReference type="KEGG" id="mhi:Mhar_1961"/>
<proteinExistence type="predicted"/>
<sequence>MPVETIEEARTLIHNWMADRGYFIKEGDFIGYRFEFIGKFGNDTHFSIIQPESLPRAVVVVSNVSVSAAHYDALSSMELKDREEFIWDLKREFIFLPSSFTFDPSFEQLGIPKSIQFSKEISYDELTEGRLHEAVDYNSRCVLWVIWVFGKMFD</sequence>
<reference evidence="1 2" key="1">
    <citation type="journal article" date="2012" name="PLoS ONE">
        <title>The genome characteristics and predicted function of methyl-group oxidation pathway in the obligate aceticlastic methanogens, Methanosaeta spp.</title>
        <authorList>
            <person name="Zhu J."/>
            <person name="Zheng H."/>
            <person name="Ai G."/>
            <person name="Zhang G."/>
            <person name="Liu D."/>
            <person name="Liu X."/>
            <person name="Dong X."/>
        </authorList>
    </citation>
    <scope>NUCLEOTIDE SEQUENCE [LARGE SCALE GENOMIC DNA]</scope>
    <source>
        <strain evidence="1 2">6Ac</strain>
    </source>
</reference>
<name>G7WR14_METH6</name>
<accession>G7WR14</accession>
<dbReference type="Pfam" id="PF10061">
    <property type="entry name" value="DUF2299"/>
    <property type="match status" value="1"/>
</dbReference>
<dbReference type="HOGENOM" id="CLU_1700278_0_0_2"/>
<keyword evidence="2" id="KW-1185">Reference proteome</keyword>
<evidence type="ECO:0000313" key="2">
    <source>
        <dbReference type="Proteomes" id="UP000005877"/>
    </source>
</evidence>
<evidence type="ECO:0008006" key="3">
    <source>
        <dbReference type="Google" id="ProtNLM"/>
    </source>
</evidence>
<dbReference type="AlphaFoldDB" id="G7WR14"/>
<dbReference type="EMBL" id="CP003117">
    <property type="protein sequence ID" value="AET65317.1"/>
    <property type="molecule type" value="Genomic_DNA"/>
</dbReference>
<dbReference type="PATRIC" id="fig|1110509.7.peg.2175"/>